<protein>
    <recommendedName>
        <fullName evidence="1">non-specific serine/threonine protein kinase</fullName>
        <ecNumber evidence="1">2.7.11.1</ecNumber>
    </recommendedName>
</protein>
<evidence type="ECO:0000259" key="9">
    <source>
        <dbReference type="PROSITE" id="PS50011"/>
    </source>
</evidence>
<comment type="caution">
    <text evidence="10">The sequence shown here is derived from an EMBL/GenBank/DDBJ whole genome shotgun (WGS) entry which is preliminary data.</text>
</comment>
<evidence type="ECO:0000256" key="3">
    <source>
        <dbReference type="ARBA" id="ARBA00022679"/>
    </source>
</evidence>
<feature type="domain" description="Protein kinase" evidence="9">
    <location>
        <begin position="40"/>
        <end position="331"/>
    </location>
</feature>
<dbReference type="SUPFAM" id="SSF56112">
    <property type="entry name" value="Protein kinase-like (PK-like)"/>
    <property type="match status" value="1"/>
</dbReference>
<accession>A0A139HM63</accession>
<name>A0A139HM63_9PEZI</name>
<evidence type="ECO:0000256" key="7">
    <source>
        <dbReference type="ARBA" id="ARBA00047899"/>
    </source>
</evidence>
<keyword evidence="11" id="KW-1185">Reference proteome</keyword>
<evidence type="ECO:0000256" key="6">
    <source>
        <dbReference type="ARBA" id="ARBA00022840"/>
    </source>
</evidence>
<keyword evidence="4" id="KW-0547">Nucleotide-binding</keyword>
<comment type="catalytic activity">
    <reaction evidence="7">
        <text>L-threonyl-[protein] + ATP = O-phospho-L-threonyl-[protein] + ADP + H(+)</text>
        <dbReference type="Rhea" id="RHEA:46608"/>
        <dbReference type="Rhea" id="RHEA-COMP:11060"/>
        <dbReference type="Rhea" id="RHEA-COMP:11605"/>
        <dbReference type="ChEBI" id="CHEBI:15378"/>
        <dbReference type="ChEBI" id="CHEBI:30013"/>
        <dbReference type="ChEBI" id="CHEBI:30616"/>
        <dbReference type="ChEBI" id="CHEBI:61977"/>
        <dbReference type="ChEBI" id="CHEBI:456216"/>
        <dbReference type="EC" id="2.7.11.1"/>
    </reaction>
</comment>
<dbReference type="InterPro" id="IPR008271">
    <property type="entry name" value="Ser/Thr_kinase_AS"/>
</dbReference>
<dbReference type="EMBL" id="LFZN01000030">
    <property type="protein sequence ID" value="KXT03506.1"/>
    <property type="molecule type" value="Genomic_DNA"/>
</dbReference>
<dbReference type="EC" id="2.7.11.1" evidence="1"/>
<organism evidence="10 11">
    <name type="scientific">Pseudocercospora eumusae</name>
    <dbReference type="NCBI Taxonomy" id="321146"/>
    <lineage>
        <taxon>Eukaryota</taxon>
        <taxon>Fungi</taxon>
        <taxon>Dikarya</taxon>
        <taxon>Ascomycota</taxon>
        <taxon>Pezizomycotina</taxon>
        <taxon>Dothideomycetes</taxon>
        <taxon>Dothideomycetidae</taxon>
        <taxon>Mycosphaerellales</taxon>
        <taxon>Mycosphaerellaceae</taxon>
        <taxon>Pseudocercospora</taxon>
    </lineage>
</organism>
<dbReference type="PANTHER" id="PTHR43671:SF98">
    <property type="entry name" value="SERINE_THREONINE-PROTEIN KINASE NEK11"/>
    <property type="match status" value="1"/>
</dbReference>
<dbReference type="PANTHER" id="PTHR43671">
    <property type="entry name" value="SERINE/THREONINE-PROTEIN KINASE NEK"/>
    <property type="match status" value="1"/>
</dbReference>
<comment type="catalytic activity">
    <reaction evidence="8">
        <text>L-seryl-[protein] + ATP = O-phospho-L-seryl-[protein] + ADP + H(+)</text>
        <dbReference type="Rhea" id="RHEA:17989"/>
        <dbReference type="Rhea" id="RHEA-COMP:9863"/>
        <dbReference type="Rhea" id="RHEA-COMP:11604"/>
        <dbReference type="ChEBI" id="CHEBI:15378"/>
        <dbReference type="ChEBI" id="CHEBI:29999"/>
        <dbReference type="ChEBI" id="CHEBI:30616"/>
        <dbReference type="ChEBI" id="CHEBI:83421"/>
        <dbReference type="ChEBI" id="CHEBI:456216"/>
        <dbReference type="EC" id="2.7.11.1"/>
    </reaction>
</comment>
<keyword evidence="2" id="KW-0723">Serine/threonine-protein kinase</keyword>
<evidence type="ECO:0000313" key="10">
    <source>
        <dbReference type="EMBL" id="KXT03506.1"/>
    </source>
</evidence>
<dbReference type="Pfam" id="PF00069">
    <property type="entry name" value="Pkinase"/>
    <property type="match status" value="1"/>
</dbReference>
<dbReference type="Gene3D" id="3.30.200.20">
    <property type="entry name" value="Phosphorylase Kinase, domain 1"/>
    <property type="match status" value="1"/>
</dbReference>
<reference evidence="10 11" key="1">
    <citation type="submission" date="2015-07" db="EMBL/GenBank/DDBJ databases">
        <title>Comparative genomics of the Sigatoka disease complex on banana suggests a link between parallel evolutionary changes in Pseudocercospora fijiensis and Pseudocercospora eumusae and increased virulence on the banana host.</title>
        <authorList>
            <person name="Chang T.-C."/>
            <person name="Salvucci A."/>
            <person name="Crous P.W."/>
            <person name="Stergiopoulos I."/>
        </authorList>
    </citation>
    <scope>NUCLEOTIDE SEQUENCE [LARGE SCALE GENOMIC DNA]</scope>
    <source>
        <strain evidence="10 11">CBS 114824</strain>
    </source>
</reference>
<dbReference type="STRING" id="321146.A0A139HM63"/>
<dbReference type="GO" id="GO:0005524">
    <property type="term" value="F:ATP binding"/>
    <property type="evidence" value="ECO:0007669"/>
    <property type="project" value="UniProtKB-KW"/>
</dbReference>
<dbReference type="InterPro" id="IPR011009">
    <property type="entry name" value="Kinase-like_dom_sf"/>
</dbReference>
<evidence type="ECO:0000256" key="5">
    <source>
        <dbReference type="ARBA" id="ARBA00022777"/>
    </source>
</evidence>
<sequence length="331" mass="37889">MSGPAPSPEPVVVLKTTPDLFRRLKQERAMQRHVAMSNEFDIRRTLDSSSDGEVRLLDSQTTEATFVVKSNYPEPIEEANQATDEVVGNFKYPVEAKVLLGLRPHPNVIDLFVAEEEDEQPGQWNLWFENCKGGDLQYQIDYWWSKRQKAVPEIFLLHIIVSLFDGLAFLHHGLRYDTETGQYTQDEDHEPVVHGDVKPDNIFLRWHPTRKYLGGMPEMVIGDFGTAKFASDPDPKVLPGTFEFHAPEDVAVYHPADFCAEHLAKFYEMTRLRKSASDIWAAGQILYVAARMKGWREFPIDGNLADMHILPVYRTMGLRGFIARCLEVWPL</sequence>
<dbReference type="SMART" id="SM00220">
    <property type="entry name" value="S_TKc"/>
    <property type="match status" value="1"/>
</dbReference>
<dbReference type="InterPro" id="IPR000719">
    <property type="entry name" value="Prot_kinase_dom"/>
</dbReference>
<dbReference type="Proteomes" id="UP000070133">
    <property type="component" value="Unassembled WGS sequence"/>
</dbReference>
<dbReference type="OrthoDB" id="310217at2759"/>
<dbReference type="GO" id="GO:0005634">
    <property type="term" value="C:nucleus"/>
    <property type="evidence" value="ECO:0007669"/>
    <property type="project" value="TreeGrafter"/>
</dbReference>
<keyword evidence="6" id="KW-0067">ATP-binding</keyword>
<dbReference type="GO" id="GO:0004674">
    <property type="term" value="F:protein serine/threonine kinase activity"/>
    <property type="evidence" value="ECO:0007669"/>
    <property type="project" value="UniProtKB-KW"/>
</dbReference>
<proteinExistence type="predicted"/>
<keyword evidence="5" id="KW-0418">Kinase</keyword>
<keyword evidence="3" id="KW-0808">Transferase</keyword>
<evidence type="ECO:0000313" key="11">
    <source>
        <dbReference type="Proteomes" id="UP000070133"/>
    </source>
</evidence>
<evidence type="ECO:0000256" key="4">
    <source>
        <dbReference type="ARBA" id="ARBA00022741"/>
    </source>
</evidence>
<dbReference type="AlphaFoldDB" id="A0A139HM63"/>
<evidence type="ECO:0000256" key="8">
    <source>
        <dbReference type="ARBA" id="ARBA00048679"/>
    </source>
</evidence>
<dbReference type="Gene3D" id="1.10.510.10">
    <property type="entry name" value="Transferase(Phosphotransferase) domain 1"/>
    <property type="match status" value="1"/>
</dbReference>
<dbReference type="PROSITE" id="PS00108">
    <property type="entry name" value="PROTEIN_KINASE_ST"/>
    <property type="match status" value="1"/>
</dbReference>
<evidence type="ECO:0000256" key="2">
    <source>
        <dbReference type="ARBA" id="ARBA00022527"/>
    </source>
</evidence>
<dbReference type="InterPro" id="IPR050660">
    <property type="entry name" value="NEK_Ser/Thr_kinase"/>
</dbReference>
<gene>
    <name evidence="10" type="ORF">AC578_1644</name>
</gene>
<evidence type="ECO:0000256" key="1">
    <source>
        <dbReference type="ARBA" id="ARBA00012513"/>
    </source>
</evidence>
<dbReference type="PROSITE" id="PS50011">
    <property type="entry name" value="PROTEIN_KINASE_DOM"/>
    <property type="match status" value="1"/>
</dbReference>